<name>A0A3D3RF67_9PLAN</name>
<gene>
    <name evidence="2" type="ORF">DIT97_32300</name>
</gene>
<evidence type="ECO:0000256" key="1">
    <source>
        <dbReference type="SAM" id="Phobius"/>
    </source>
</evidence>
<keyword evidence="1" id="KW-1133">Transmembrane helix</keyword>
<accession>A0A3D3RF67</accession>
<organism evidence="2 3">
    <name type="scientific">Gimesia maris</name>
    <dbReference type="NCBI Taxonomy" id="122"/>
    <lineage>
        <taxon>Bacteria</taxon>
        <taxon>Pseudomonadati</taxon>
        <taxon>Planctomycetota</taxon>
        <taxon>Planctomycetia</taxon>
        <taxon>Planctomycetales</taxon>
        <taxon>Planctomycetaceae</taxon>
        <taxon>Gimesia</taxon>
    </lineage>
</organism>
<evidence type="ECO:0000313" key="2">
    <source>
        <dbReference type="EMBL" id="HCO27455.1"/>
    </source>
</evidence>
<dbReference type="EMBL" id="DQAY01000200">
    <property type="protein sequence ID" value="HCO27455.1"/>
    <property type="molecule type" value="Genomic_DNA"/>
</dbReference>
<proteinExistence type="predicted"/>
<evidence type="ECO:0000313" key="3">
    <source>
        <dbReference type="Proteomes" id="UP000263642"/>
    </source>
</evidence>
<sequence>MGESTKSLCALLMIVSGIAGALAWTADRPDTITWGFRIGGPIAAIFALGVILKLQFRADLEHDYLRALTGAYFNRNDFCFAFVVTPYDGIAFMDAYFQTQRDKPCIGRIALRPARGFFFSRAKIDAITFEVECPPAGFGFARIAIPIPLKLQGKRQSFEVGASVRYPDGKGRRVRFHDGIFLRSNTNFGNSFGTALTVAGTATGSIALSQPATATIDLPVGVAEDLPDNIAPEIKILWQLGEPPLENVS</sequence>
<protein>
    <submittedName>
        <fullName evidence="2">Uncharacterized protein</fullName>
    </submittedName>
</protein>
<keyword evidence="1" id="KW-0472">Membrane</keyword>
<dbReference type="AlphaFoldDB" id="A0A3D3RF67"/>
<dbReference type="RefSeq" id="WP_154933752.1">
    <property type="nucleotide sequence ID" value="NZ_CP036341.1"/>
</dbReference>
<reference evidence="2 3" key="1">
    <citation type="journal article" date="2018" name="Nat. Biotechnol.">
        <title>A standardized bacterial taxonomy based on genome phylogeny substantially revises the tree of life.</title>
        <authorList>
            <person name="Parks D.H."/>
            <person name="Chuvochina M."/>
            <person name="Waite D.W."/>
            <person name="Rinke C."/>
            <person name="Skarshewski A."/>
            <person name="Chaumeil P.A."/>
            <person name="Hugenholtz P."/>
        </authorList>
    </citation>
    <scope>NUCLEOTIDE SEQUENCE [LARGE SCALE GENOMIC DNA]</scope>
    <source>
        <strain evidence="2">UBA9375</strain>
    </source>
</reference>
<comment type="caution">
    <text evidence="2">The sequence shown here is derived from an EMBL/GenBank/DDBJ whole genome shotgun (WGS) entry which is preliminary data.</text>
</comment>
<feature type="transmembrane region" description="Helical" evidence="1">
    <location>
        <begin position="33"/>
        <end position="52"/>
    </location>
</feature>
<keyword evidence="1" id="KW-0812">Transmembrane</keyword>
<dbReference type="Proteomes" id="UP000263642">
    <property type="component" value="Unassembled WGS sequence"/>
</dbReference>